<dbReference type="PANTHER" id="PTHR47723:SF19">
    <property type="entry name" value="POLYNUCLEOTIDYL TRANSFERASE, RIBONUCLEASE H-LIKE SUPERFAMILY PROTEIN"/>
    <property type="match status" value="1"/>
</dbReference>
<accession>A0A392M8F6</accession>
<dbReference type="EMBL" id="LXQA010005115">
    <property type="protein sequence ID" value="MCH83395.1"/>
    <property type="molecule type" value="Genomic_DNA"/>
</dbReference>
<organism evidence="2 3">
    <name type="scientific">Trifolium medium</name>
    <dbReference type="NCBI Taxonomy" id="97028"/>
    <lineage>
        <taxon>Eukaryota</taxon>
        <taxon>Viridiplantae</taxon>
        <taxon>Streptophyta</taxon>
        <taxon>Embryophyta</taxon>
        <taxon>Tracheophyta</taxon>
        <taxon>Spermatophyta</taxon>
        <taxon>Magnoliopsida</taxon>
        <taxon>eudicotyledons</taxon>
        <taxon>Gunneridae</taxon>
        <taxon>Pentapetalae</taxon>
        <taxon>rosids</taxon>
        <taxon>fabids</taxon>
        <taxon>Fabales</taxon>
        <taxon>Fabaceae</taxon>
        <taxon>Papilionoideae</taxon>
        <taxon>50 kb inversion clade</taxon>
        <taxon>NPAAA clade</taxon>
        <taxon>Hologalegina</taxon>
        <taxon>IRL clade</taxon>
        <taxon>Trifolieae</taxon>
        <taxon>Trifolium</taxon>
    </lineage>
</organism>
<evidence type="ECO:0000259" key="1">
    <source>
        <dbReference type="Pfam" id="PF13456"/>
    </source>
</evidence>
<dbReference type="GO" id="GO:0003676">
    <property type="term" value="F:nucleic acid binding"/>
    <property type="evidence" value="ECO:0007669"/>
    <property type="project" value="InterPro"/>
</dbReference>
<dbReference type="InterPro" id="IPR012337">
    <property type="entry name" value="RNaseH-like_sf"/>
</dbReference>
<name>A0A392M8F6_9FABA</name>
<keyword evidence="2" id="KW-0548">Nucleotidyltransferase</keyword>
<dbReference type="GO" id="GO:0003964">
    <property type="term" value="F:RNA-directed DNA polymerase activity"/>
    <property type="evidence" value="ECO:0007669"/>
    <property type="project" value="UniProtKB-KW"/>
</dbReference>
<reference evidence="2 3" key="1">
    <citation type="journal article" date="2018" name="Front. Plant Sci.">
        <title>Red Clover (Trifolium pratense) and Zigzag Clover (T. medium) - A Picture of Genomic Similarities and Differences.</title>
        <authorList>
            <person name="Dluhosova J."/>
            <person name="Istvanek J."/>
            <person name="Nedelnik J."/>
            <person name="Repkova J."/>
        </authorList>
    </citation>
    <scope>NUCLEOTIDE SEQUENCE [LARGE SCALE GENOMIC DNA]</scope>
    <source>
        <strain evidence="3">cv. 10/8</strain>
        <tissue evidence="2">Leaf</tissue>
    </source>
</reference>
<dbReference type="GO" id="GO:0004523">
    <property type="term" value="F:RNA-DNA hybrid ribonuclease activity"/>
    <property type="evidence" value="ECO:0007669"/>
    <property type="project" value="InterPro"/>
</dbReference>
<dbReference type="PANTHER" id="PTHR47723">
    <property type="entry name" value="OS05G0353850 PROTEIN"/>
    <property type="match status" value="1"/>
</dbReference>
<evidence type="ECO:0000313" key="2">
    <source>
        <dbReference type="EMBL" id="MCH83395.1"/>
    </source>
</evidence>
<feature type="domain" description="RNase H type-1" evidence="1">
    <location>
        <begin position="2"/>
        <end position="92"/>
    </location>
</feature>
<dbReference type="InterPro" id="IPR002156">
    <property type="entry name" value="RNaseH_domain"/>
</dbReference>
<protein>
    <submittedName>
        <fullName evidence="2">Putative non-LTR retroelement reverse transcriptase</fullName>
    </submittedName>
</protein>
<dbReference type="AlphaFoldDB" id="A0A392M8F6"/>
<dbReference type="InterPro" id="IPR044730">
    <property type="entry name" value="RNase_H-like_dom_plant"/>
</dbReference>
<gene>
    <name evidence="2" type="ORF">A2U01_0004215</name>
</gene>
<keyword evidence="2" id="KW-0808">Transferase</keyword>
<sequence length="164" mass="18542">MCKSINTSIRFMVTELWGVLEGLKHAKRLNFRVVELNIDSLAVVQTISEAGRGSHRGSVLVHMIRQLLEMEWEVVVHHTYRETNKCADALANIGCSLRYYSIFYDTCPSQLSSLLLDDMLGITTPRLAIINDTVLSTQPLDHTKGITPQLHMTELQPQSKTQTF</sequence>
<dbReference type="Proteomes" id="UP000265520">
    <property type="component" value="Unassembled WGS sequence"/>
</dbReference>
<keyword evidence="3" id="KW-1185">Reference proteome</keyword>
<comment type="caution">
    <text evidence="2">The sequence shown here is derived from an EMBL/GenBank/DDBJ whole genome shotgun (WGS) entry which is preliminary data.</text>
</comment>
<dbReference type="InterPro" id="IPR053151">
    <property type="entry name" value="RNase_H-like"/>
</dbReference>
<dbReference type="SUPFAM" id="SSF53098">
    <property type="entry name" value="Ribonuclease H-like"/>
    <property type="match status" value="1"/>
</dbReference>
<evidence type="ECO:0000313" key="3">
    <source>
        <dbReference type="Proteomes" id="UP000265520"/>
    </source>
</evidence>
<proteinExistence type="predicted"/>
<dbReference type="Pfam" id="PF13456">
    <property type="entry name" value="RVT_3"/>
    <property type="match status" value="1"/>
</dbReference>
<dbReference type="InterPro" id="IPR036397">
    <property type="entry name" value="RNaseH_sf"/>
</dbReference>
<dbReference type="CDD" id="cd06222">
    <property type="entry name" value="RNase_H_like"/>
    <property type="match status" value="1"/>
</dbReference>
<dbReference type="Gene3D" id="3.30.420.10">
    <property type="entry name" value="Ribonuclease H-like superfamily/Ribonuclease H"/>
    <property type="match status" value="1"/>
</dbReference>
<keyword evidence="2" id="KW-0695">RNA-directed DNA polymerase</keyword>